<dbReference type="AlphaFoldDB" id="A0A6J1Q7I4"/>
<feature type="transmembrane region" description="Helical" evidence="1">
    <location>
        <begin position="662"/>
        <end position="682"/>
    </location>
</feature>
<feature type="transmembrane region" description="Helical" evidence="1">
    <location>
        <begin position="333"/>
        <end position="360"/>
    </location>
</feature>
<dbReference type="Proteomes" id="UP000504618">
    <property type="component" value="Unplaced"/>
</dbReference>
<sequence length="698" mass="80772">MVQRQFAFILCICTNLAALFCVSAHTQEFKSARIQALPAYAIASKADLLNSTSCGKELKNFRDAVNQRILWSLKVLDSSGGFKPGFLYGNNYWLGSRSQCLDTINTVPLNNMHYRDPRKEFPPFQMHYFVVHFRHNSIIYNNISMVNQNVITLGLCLPASCTINNLSFILERIFRDRVIFDDLYFADFQLIEVKDLNNNKMQPNSVLRFICVGLGFSFLMTSIGTIYDIFIYKKQVKKNKMNKTGVENVSKETGMKINLSSYRKSKIGEILICFSAYTNAEKIFCTKLDAGTIPVIHGLKFLSMCSIIIIHSLHFTLNSLDNKVVLWKYEESYIYLFDIGLMAVDIFFLSSGCLVTYMYLRDKTNQVPKPIFCGEKLIEFFIYLIKRFIRLTPAYMIMLGIAQLSSAWFDKTSQFYMYEKSHETCAKYWWRNLLYINNFFELDAMCVSWSWYLANDMQFHVITMALLILSTIYFYAVVTILSALLIGSVILNSYISHVYEHVATRDEQYNLVDIFYIPPWMRISPFIIGIITGYILAKLKNNFALKDKHIISCWCLAIFCKVSVLFLSYNRVTSVLATSIYVALHRIFWAICIACVVIVCSTKHGGIVNQLLSFKGWIPLSRLTYCAYLLNPVIIQSIHLYSETSIHFEPLTFVVMNVGYITISYLCSYALSLMVEMPYILLMKMFIKYRNKPYKREM</sequence>
<dbReference type="GO" id="GO:0016747">
    <property type="term" value="F:acyltransferase activity, transferring groups other than amino-acyl groups"/>
    <property type="evidence" value="ECO:0007669"/>
    <property type="project" value="InterPro"/>
</dbReference>
<dbReference type="PANTHER" id="PTHR11161:SF72">
    <property type="entry name" value="FI21449P1"/>
    <property type="match status" value="1"/>
</dbReference>
<proteinExistence type="predicted"/>
<dbReference type="GeneID" id="112458679"/>
<protein>
    <submittedName>
        <fullName evidence="5">Nose resistant to fluoxetine protein 6-like</fullName>
    </submittedName>
</protein>
<gene>
    <name evidence="5" type="primary">LOC112458679</name>
</gene>
<dbReference type="RefSeq" id="XP_024878197.1">
    <property type="nucleotide sequence ID" value="XM_025022429.1"/>
</dbReference>
<evidence type="ECO:0000313" key="4">
    <source>
        <dbReference type="Proteomes" id="UP000504618"/>
    </source>
</evidence>
<feature type="transmembrane region" description="Helical" evidence="1">
    <location>
        <begin position="466"/>
        <end position="495"/>
    </location>
</feature>
<feature type="domain" description="Nose resistant-to-fluoxetine protein N-terminal" evidence="3">
    <location>
        <begin position="51"/>
        <end position="193"/>
    </location>
</feature>
<accession>A0A6J1Q7I4</accession>
<evidence type="ECO:0000313" key="5">
    <source>
        <dbReference type="RefSeq" id="XP_024878197.1"/>
    </source>
</evidence>
<dbReference type="InterPro" id="IPR006621">
    <property type="entry name" value="Nose-resist-to-fluoxetine_N"/>
</dbReference>
<feature type="transmembrane region" description="Helical" evidence="1">
    <location>
        <begin position="292"/>
        <end position="313"/>
    </location>
</feature>
<feature type="chain" id="PRO_5027055233" evidence="2">
    <location>
        <begin position="25"/>
        <end position="698"/>
    </location>
</feature>
<dbReference type="InterPro" id="IPR052728">
    <property type="entry name" value="O2_lipid_transport_reg"/>
</dbReference>
<dbReference type="Pfam" id="PF01757">
    <property type="entry name" value="Acyl_transf_3"/>
    <property type="match status" value="1"/>
</dbReference>
<evidence type="ECO:0000259" key="3">
    <source>
        <dbReference type="SMART" id="SM00703"/>
    </source>
</evidence>
<keyword evidence="1" id="KW-1133">Transmembrane helix</keyword>
<dbReference type="SMART" id="SM00703">
    <property type="entry name" value="NRF"/>
    <property type="match status" value="1"/>
</dbReference>
<feature type="transmembrane region" description="Helical" evidence="1">
    <location>
        <begin position="206"/>
        <end position="231"/>
    </location>
</feature>
<keyword evidence="2" id="KW-0732">Signal</keyword>
<evidence type="ECO:0000256" key="2">
    <source>
        <dbReference type="SAM" id="SignalP"/>
    </source>
</evidence>
<feature type="transmembrane region" description="Helical" evidence="1">
    <location>
        <begin position="623"/>
        <end position="642"/>
    </location>
</feature>
<dbReference type="InterPro" id="IPR002656">
    <property type="entry name" value="Acyl_transf_3_dom"/>
</dbReference>
<keyword evidence="1" id="KW-0472">Membrane</keyword>
<dbReference type="PANTHER" id="PTHR11161">
    <property type="entry name" value="O-ACYLTRANSFERASE"/>
    <property type="match status" value="1"/>
</dbReference>
<keyword evidence="4" id="KW-1185">Reference proteome</keyword>
<organism evidence="4 5">
    <name type="scientific">Temnothorax curvispinosus</name>
    <dbReference type="NCBI Taxonomy" id="300111"/>
    <lineage>
        <taxon>Eukaryota</taxon>
        <taxon>Metazoa</taxon>
        <taxon>Ecdysozoa</taxon>
        <taxon>Arthropoda</taxon>
        <taxon>Hexapoda</taxon>
        <taxon>Insecta</taxon>
        <taxon>Pterygota</taxon>
        <taxon>Neoptera</taxon>
        <taxon>Endopterygota</taxon>
        <taxon>Hymenoptera</taxon>
        <taxon>Apocrita</taxon>
        <taxon>Aculeata</taxon>
        <taxon>Formicoidea</taxon>
        <taxon>Formicidae</taxon>
        <taxon>Myrmicinae</taxon>
        <taxon>Temnothorax</taxon>
    </lineage>
</organism>
<feature type="transmembrane region" description="Helical" evidence="1">
    <location>
        <begin position="515"/>
        <end position="537"/>
    </location>
</feature>
<keyword evidence="1" id="KW-0812">Transmembrane</keyword>
<feature type="signal peptide" evidence="2">
    <location>
        <begin position="1"/>
        <end position="24"/>
    </location>
</feature>
<name>A0A6J1Q7I4_9HYME</name>
<feature type="transmembrane region" description="Helical" evidence="1">
    <location>
        <begin position="549"/>
        <end position="568"/>
    </location>
</feature>
<feature type="transmembrane region" description="Helical" evidence="1">
    <location>
        <begin position="580"/>
        <end position="602"/>
    </location>
</feature>
<dbReference type="OrthoDB" id="207378at2759"/>
<dbReference type="Pfam" id="PF20146">
    <property type="entry name" value="NRF"/>
    <property type="match status" value="1"/>
</dbReference>
<reference evidence="5" key="1">
    <citation type="submission" date="2025-08" db="UniProtKB">
        <authorList>
            <consortium name="RefSeq"/>
        </authorList>
    </citation>
    <scope>IDENTIFICATION</scope>
    <source>
        <tissue evidence="5">Whole body</tissue>
    </source>
</reference>
<evidence type="ECO:0000256" key="1">
    <source>
        <dbReference type="SAM" id="Phobius"/>
    </source>
</evidence>